<dbReference type="UniPathway" id="UPA00109">
    <property type="reaction ID" value="UER00187"/>
</dbReference>
<keyword evidence="5" id="KW-0456">Lyase</keyword>
<evidence type="ECO:0000256" key="1">
    <source>
        <dbReference type="ARBA" id="ARBA00005031"/>
    </source>
</evidence>
<evidence type="ECO:0000313" key="8">
    <source>
        <dbReference type="Proteomes" id="UP000631114"/>
    </source>
</evidence>
<comment type="caution">
    <text evidence="7">The sequence shown here is derived from an EMBL/GenBank/DDBJ whole genome shotgun (WGS) entry which is preliminary data.</text>
</comment>
<dbReference type="GO" id="GO:0006096">
    <property type="term" value="P:glycolytic process"/>
    <property type="evidence" value="ECO:0007669"/>
    <property type="project" value="UniProtKB-UniPathway"/>
</dbReference>
<sequence length="268" mass="29805">MQDFSKVALNGLSEFLRHTILDLELLQATKVTPFLLGDQSTEERVQLFQATRLHWCASVVSVCASASVSVVWCCSCWVECVLGACLLLLGVYSCPFGAFFVAVSACCLPLVPLAAAARCFAAALPICPAMELSPFGILDPFNLFLTPIKIGMDVATSEFLTKDGRYDLNFKKQPNDGAHVLHDRELRDLYKRFCRDFPIVSIEDHFDQNDWSAWVHSVFRLISNLLEMTCCLQIPRKLPRLSRKKACNALLLKASVNNLSPVVSLLCI</sequence>
<dbReference type="AlphaFoldDB" id="A0A835MBC7"/>
<dbReference type="SMART" id="SM01192">
    <property type="entry name" value="Enolase_C"/>
    <property type="match status" value="1"/>
</dbReference>
<comment type="similarity">
    <text evidence="2">Belongs to the enolase family.</text>
</comment>
<dbReference type="EMBL" id="JADFTS010000001">
    <property type="protein sequence ID" value="KAF9623362.1"/>
    <property type="molecule type" value="Genomic_DNA"/>
</dbReference>
<dbReference type="PANTHER" id="PTHR11902">
    <property type="entry name" value="ENOLASE"/>
    <property type="match status" value="1"/>
</dbReference>
<dbReference type="Gene3D" id="3.20.20.120">
    <property type="entry name" value="Enolase-like C-terminal domain"/>
    <property type="match status" value="1"/>
</dbReference>
<evidence type="ECO:0000256" key="5">
    <source>
        <dbReference type="ARBA" id="ARBA00023239"/>
    </source>
</evidence>
<reference evidence="7 8" key="1">
    <citation type="submission" date="2020-10" db="EMBL/GenBank/DDBJ databases">
        <title>The Coptis chinensis genome and diversification of protoberbering-type alkaloids.</title>
        <authorList>
            <person name="Wang B."/>
            <person name="Shu S."/>
            <person name="Song C."/>
            <person name="Liu Y."/>
        </authorList>
    </citation>
    <scope>NUCLEOTIDE SEQUENCE [LARGE SCALE GENOMIC DNA]</scope>
    <source>
        <strain evidence="7">HL-2020</strain>
        <tissue evidence="7">Leaf</tissue>
    </source>
</reference>
<dbReference type="SUPFAM" id="SSF51604">
    <property type="entry name" value="Enolase C-terminal domain-like"/>
    <property type="match status" value="1"/>
</dbReference>
<evidence type="ECO:0000256" key="4">
    <source>
        <dbReference type="ARBA" id="ARBA00023152"/>
    </source>
</evidence>
<dbReference type="GO" id="GO:0004634">
    <property type="term" value="F:phosphopyruvate hydratase activity"/>
    <property type="evidence" value="ECO:0007669"/>
    <property type="project" value="UniProtKB-EC"/>
</dbReference>
<dbReference type="GO" id="GO:0000015">
    <property type="term" value="C:phosphopyruvate hydratase complex"/>
    <property type="evidence" value="ECO:0007669"/>
    <property type="project" value="InterPro"/>
</dbReference>
<dbReference type="InterPro" id="IPR020810">
    <property type="entry name" value="Enolase_C"/>
</dbReference>
<keyword evidence="4" id="KW-0324">Glycolysis</keyword>
<dbReference type="EC" id="4.2.1.11" evidence="3"/>
<evidence type="ECO:0000259" key="6">
    <source>
        <dbReference type="SMART" id="SM01192"/>
    </source>
</evidence>
<name>A0A835MBC7_9MAGN</name>
<proteinExistence type="inferred from homology"/>
<dbReference type="InterPro" id="IPR000941">
    <property type="entry name" value="Enolase"/>
</dbReference>
<keyword evidence="8" id="KW-1185">Reference proteome</keyword>
<feature type="domain" description="Enolase C-terminal TIM barrel" evidence="6">
    <location>
        <begin position="105"/>
        <end position="268"/>
    </location>
</feature>
<dbReference type="InterPro" id="IPR036849">
    <property type="entry name" value="Enolase-like_C_sf"/>
</dbReference>
<dbReference type="Proteomes" id="UP000631114">
    <property type="component" value="Unassembled WGS sequence"/>
</dbReference>
<dbReference type="Pfam" id="PF00113">
    <property type="entry name" value="Enolase_C"/>
    <property type="match status" value="1"/>
</dbReference>
<dbReference type="PANTHER" id="PTHR11902:SF42">
    <property type="entry name" value="ENOLASE 1, CHLOROPLASTIC"/>
    <property type="match status" value="1"/>
</dbReference>
<evidence type="ECO:0000256" key="2">
    <source>
        <dbReference type="ARBA" id="ARBA00009604"/>
    </source>
</evidence>
<gene>
    <name evidence="7" type="ORF">IFM89_001195</name>
</gene>
<evidence type="ECO:0000256" key="3">
    <source>
        <dbReference type="ARBA" id="ARBA00012058"/>
    </source>
</evidence>
<comment type="pathway">
    <text evidence="1">Carbohydrate degradation; glycolysis; pyruvate from D-glyceraldehyde 3-phosphate: step 4/5.</text>
</comment>
<protein>
    <recommendedName>
        <fullName evidence="3">phosphopyruvate hydratase</fullName>
        <ecNumber evidence="3">4.2.1.11</ecNumber>
    </recommendedName>
</protein>
<accession>A0A835MBC7</accession>
<evidence type="ECO:0000313" key="7">
    <source>
        <dbReference type="EMBL" id="KAF9623362.1"/>
    </source>
</evidence>
<dbReference type="GO" id="GO:0000287">
    <property type="term" value="F:magnesium ion binding"/>
    <property type="evidence" value="ECO:0007669"/>
    <property type="project" value="InterPro"/>
</dbReference>
<organism evidence="7 8">
    <name type="scientific">Coptis chinensis</name>
    <dbReference type="NCBI Taxonomy" id="261450"/>
    <lineage>
        <taxon>Eukaryota</taxon>
        <taxon>Viridiplantae</taxon>
        <taxon>Streptophyta</taxon>
        <taxon>Embryophyta</taxon>
        <taxon>Tracheophyta</taxon>
        <taxon>Spermatophyta</taxon>
        <taxon>Magnoliopsida</taxon>
        <taxon>Ranunculales</taxon>
        <taxon>Ranunculaceae</taxon>
        <taxon>Coptidoideae</taxon>
        <taxon>Coptis</taxon>
    </lineage>
</organism>
<dbReference type="OrthoDB" id="1739814at2759"/>